<dbReference type="RefSeq" id="WP_067635530.1">
    <property type="nucleotide sequence ID" value="NZ_JAAXOM010000001.1"/>
</dbReference>
<dbReference type="GO" id="GO:0016705">
    <property type="term" value="F:oxidoreductase activity, acting on paired donors, with incorporation or reduction of molecular oxygen"/>
    <property type="evidence" value="ECO:0007669"/>
    <property type="project" value="InterPro"/>
</dbReference>
<name>A0A846VZI2_9NOCA</name>
<dbReference type="PANTHER" id="PTHR30011">
    <property type="entry name" value="ALKANESULFONATE MONOOXYGENASE-RELATED"/>
    <property type="match status" value="1"/>
</dbReference>
<feature type="domain" description="Luciferase-like" evidence="1">
    <location>
        <begin position="11"/>
        <end position="239"/>
    </location>
</feature>
<accession>A0A846VZI2</accession>
<keyword evidence="3" id="KW-1185">Reference proteome</keyword>
<dbReference type="InterPro" id="IPR036661">
    <property type="entry name" value="Luciferase-like_sf"/>
</dbReference>
<dbReference type="PANTHER" id="PTHR30011:SF32">
    <property type="entry name" value="CONSERVED PROTEIN"/>
    <property type="match status" value="1"/>
</dbReference>
<dbReference type="Gene3D" id="3.20.20.30">
    <property type="entry name" value="Luciferase-like domain"/>
    <property type="match status" value="1"/>
</dbReference>
<protein>
    <submittedName>
        <fullName evidence="2">LLM class flavin-dependent oxidoreductase</fullName>
    </submittedName>
</protein>
<dbReference type="Pfam" id="PF00296">
    <property type="entry name" value="Bac_luciferase"/>
    <property type="match status" value="1"/>
</dbReference>
<dbReference type="Proteomes" id="UP000572007">
    <property type="component" value="Unassembled WGS sequence"/>
</dbReference>
<proteinExistence type="predicted"/>
<dbReference type="InterPro" id="IPR011251">
    <property type="entry name" value="Luciferase-like_dom"/>
</dbReference>
<gene>
    <name evidence="2" type="ORF">HGA10_01220</name>
</gene>
<evidence type="ECO:0000313" key="3">
    <source>
        <dbReference type="Proteomes" id="UP000572007"/>
    </source>
</evidence>
<comment type="caution">
    <text evidence="2">The sequence shown here is derived from an EMBL/GenBank/DDBJ whole genome shotgun (WGS) entry which is preliminary data.</text>
</comment>
<organism evidence="2 3">
    <name type="scientific">Nocardia coubleae</name>
    <dbReference type="NCBI Taxonomy" id="356147"/>
    <lineage>
        <taxon>Bacteria</taxon>
        <taxon>Bacillati</taxon>
        <taxon>Actinomycetota</taxon>
        <taxon>Actinomycetes</taxon>
        <taxon>Mycobacteriales</taxon>
        <taxon>Nocardiaceae</taxon>
        <taxon>Nocardia</taxon>
    </lineage>
</organism>
<dbReference type="AlphaFoldDB" id="A0A846VZI2"/>
<evidence type="ECO:0000259" key="1">
    <source>
        <dbReference type="Pfam" id="PF00296"/>
    </source>
</evidence>
<dbReference type="InterPro" id="IPR051260">
    <property type="entry name" value="Diverse_substr_monoxygenases"/>
</dbReference>
<reference evidence="2 3" key="1">
    <citation type="submission" date="2020-04" db="EMBL/GenBank/DDBJ databases">
        <title>MicrobeNet Type strains.</title>
        <authorList>
            <person name="Nicholson A.C."/>
        </authorList>
    </citation>
    <scope>NUCLEOTIDE SEQUENCE [LARGE SCALE GENOMIC DNA]</scope>
    <source>
        <strain evidence="2 3">DSM 44960</strain>
    </source>
</reference>
<sequence length="282" mass="30420">MHIGLGLPIADPSTLPEWAVRAEAAGFATLGLLDRLVYDNPEPLVTLAVLAGRTTRIRLQTEVLVAPLREPALLAKQVATLDRMSGGRFVLGLGVGGRDDDHEASATDIRSRGRRMDEQLALMRRLWSGDRFSDSCGPIGPSPTRPTGPELLFGGFQPAAIDRVGRWGGGFLAAAAPSWAGRLFELARESWSSHGRYGSPRIVAQLNVVLGPQPVVDQARAAVLDYYEFSGRAGYMADGMLTTADRIGSAIRQFEDLGADEVMLYCYGTDPDQIDRLADAVL</sequence>
<dbReference type="EMBL" id="JAAXOM010000001">
    <property type="protein sequence ID" value="NKX85934.1"/>
    <property type="molecule type" value="Genomic_DNA"/>
</dbReference>
<dbReference type="SUPFAM" id="SSF51679">
    <property type="entry name" value="Bacterial luciferase-like"/>
    <property type="match status" value="1"/>
</dbReference>
<evidence type="ECO:0000313" key="2">
    <source>
        <dbReference type="EMBL" id="NKX85934.1"/>
    </source>
</evidence>